<keyword evidence="5" id="KW-1185">Reference proteome</keyword>
<evidence type="ECO:0000313" key="4">
    <source>
        <dbReference type="EMBL" id="CAF1626618.1"/>
    </source>
</evidence>
<name>A0A816CZH0_ADIRI</name>
<dbReference type="Proteomes" id="UP000663828">
    <property type="component" value="Unassembled WGS sequence"/>
</dbReference>
<dbReference type="AlphaFoldDB" id="A0A816CZH0"/>
<evidence type="ECO:0000313" key="5">
    <source>
        <dbReference type="Proteomes" id="UP000663828"/>
    </source>
</evidence>
<reference evidence="4" key="1">
    <citation type="submission" date="2021-02" db="EMBL/GenBank/DDBJ databases">
        <authorList>
            <person name="Nowell W R."/>
        </authorList>
    </citation>
    <scope>NUCLEOTIDE SEQUENCE</scope>
</reference>
<organism evidence="4 5">
    <name type="scientific">Adineta ricciae</name>
    <name type="common">Rotifer</name>
    <dbReference type="NCBI Taxonomy" id="249248"/>
    <lineage>
        <taxon>Eukaryota</taxon>
        <taxon>Metazoa</taxon>
        <taxon>Spiralia</taxon>
        <taxon>Gnathifera</taxon>
        <taxon>Rotifera</taxon>
        <taxon>Eurotatoria</taxon>
        <taxon>Bdelloidea</taxon>
        <taxon>Adinetida</taxon>
        <taxon>Adinetidae</taxon>
        <taxon>Adineta</taxon>
    </lineage>
</organism>
<evidence type="ECO:0000313" key="3">
    <source>
        <dbReference type="EMBL" id="CAF1530690.1"/>
    </source>
</evidence>
<evidence type="ECO:0000256" key="2">
    <source>
        <dbReference type="SAM" id="SignalP"/>
    </source>
</evidence>
<dbReference type="OrthoDB" id="10019841at2759"/>
<keyword evidence="2" id="KW-0732">Signal</keyword>
<dbReference type="EMBL" id="CAJNOR010007981">
    <property type="protein sequence ID" value="CAF1626618.1"/>
    <property type="molecule type" value="Genomic_DNA"/>
</dbReference>
<keyword evidence="1" id="KW-0175">Coiled coil</keyword>
<comment type="caution">
    <text evidence="4">The sequence shown here is derived from an EMBL/GenBank/DDBJ whole genome shotgun (WGS) entry which is preliminary data.</text>
</comment>
<proteinExistence type="predicted"/>
<feature type="chain" id="PRO_5036412762" evidence="2">
    <location>
        <begin position="23"/>
        <end position="234"/>
    </location>
</feature>
<evidence type="ECO:0000256" key="1">
    <source>
        <dbReference type="SAM" id="Coils"/>
    </source>
</evidence>
<accession>A0A816CZH0</accession>
<sequence length="234" mass="27208">MFCNWHHHLILFALLVTNSNLAVEITKESILALIPQVIYEDTYREIRDHDLPMLHRTSRQMQKMIVKITEKYSTMQDYKDVINQTCLTTSIVHNMTVLSRNLARIMNEEVPLMEEKINQTISELEEIRVRLDHFADEVKQQPVSEFNIEKLKRLQALTSSYSKSNDKIQQINRQLSQILNEIVHPGLASIDKYNACLATTAQSLLDHGIDQLMKNEDDAQLTAEELLNYNRTDL</sequence>
<feature type="signal peptide" evidence="2">
    <location>
        <begin position="1"/>
        <end position="22"/>
    </location>
</feature>
<gene>
    <name evidence="3" type="ORF">EDS130_LOCUS44549</name>
    <name evidence="4" type="ORF">XAT740_LOCUS50995</name>
</gene>
<dbReference type="Proteomes" id="UP000663852">
    <property type="component" value="Unassembled WGS sequence"/>
</dbReference>
<feature type="coiled-coil region" evidence="1">
    <location>
        <begin position="154"/>
        <end position="181"/>
    </location>
</feature>
<protein>
    <submittedName>
        <fullName evidence="4">Uncharacterized protein</fullName>
    </submittedName>
</protein>
<dbReference type="EMBL" id="CAJNOJ010000876">
    <property type="protein sequence ID" value="CAF1530690.1"/>
    <property type="molecule type" value="Genomic_DNA"/>
</dbReference>